<proteinExistence type="inferred from homology"/>
<dbReference type="Proteomes" id="UP000823388">
    <property type="component" value="Chromosome 1K"/>
</dbReference>
<dbReference type="SUPFAM" id="SSF53756">
    <property type="entry name" value="UDP-Glycosyltransferase/glycogen phosphorylase"/>
    <property type="match status" value="1"/>
</dbReference>
<name>A0A8T0XK03_PANVG</name>
<dbReference type="Gene3D" id="3.40.50.2000">
    <property type="entry name" value="Glycogen Phosphorylase B"/>
    <property type="match status" value="1"/>
</dbReference>
<gene>
    <name evidence="2" type="ORF">PVAP13_1KG342800</name>
</gene>
<dbReference type="EMBL" id="CM029037">
    <property type="protein sequence ID" value="KAG2659268.1"/>
    <property type="molecule type" value="Genomic_DNA"/>
</dbReference>
<dbReference type="AlphaFoldDB" id="A0A8T0XK03"/>
<evidence type="ECO:0000313" key="3">
    <source>
        <dbReference type="Proteomes" id="UP000823388"/>
    </source>
</evidence>
<comment type="caution">
    <text evidence="2">The sequence shown here is derived from an EMBL/GenBank/DDBJ whole genome shotgun (WGS) entry which is preliminary data.</text>
</comment>
<comment type="similarity">
    <text evidence="1">Belongs to the UDP-glycosyltransferase family.</text>
</comment>
<protein>
    <submittedName>
        <fullName evidence="2">Uncharacterized protein</fullName>
    </submittedName>
</protein>
<evidence type="ECO:0000256" key="1">
    <source>
        <dbReference type="ARBA" id="ARBA00009995"/>
    </source>
</evidence>
<organism evidence="2 3">
    <name type="scientific">Panicum virgatum</name>
    <name type="common">Blackwell switchgrass</name>
    <dbReference type="NCBI Taxonomy" id="38727"/>
    <lineage>
        <taxon>Eukaryota</taxon>
        <taxon>Viridiplantae</taxon>
        <taxon>Streptophyta</taxon>
        <taxon>Embryophyta</taxon>
        <taxon>Tracheophyta</taxon>
        <taxon>Spermatophyta</taxon>
        <taxon>Magnoliopsida</taxon>
        <taxon>Liliopsida</taxon>
        <taxon>Poales</taxon>
        <taxon>Poaceae</taxon>
        <taxon>PACMAD clade</taxon>
        <taxon>Panicoideae</taxon>
        <taxon>Panicodae</taxon>
        <taxon>Paniceae</taxon>
        <taxon>Panicinae</taxon>
        <taxon>Panicum</taxon>
        <taxon>Panicum sect. Hiantes</taxon>
    </lineage>
</organism>
<dbReference type="GO" id="GO:0080043">
    <property type="term" value="F:quercetin 3-O-glucosyltransferase activity"/>
    <property type="evidence" value="ECO:0007669"/>
    <property type="project" value="TreeGrafter"/>
</dbReference>
<evidence type="ECO:0000313" key="2">
    <source>
        <dbReference type="EMBL" id="KAG2659268.1"/>
    </source>
</evidence>
<keyword evidence="3" id="KW-1185">Reference proteome</keyword>
<dbReference type="GO" id="GO:0080044">
    <property type="term" value="F:quercetin 7-O-glucosyltransferase activity"/>
    <property type="evidence" value="ECO:0007669"/>
    <property type="project" value="TreeGrafter"/>
</dbReference>
<dbReference type="PANTHER" id="PTHR11926:SF1498">
    <property type="entry name" value="GLYCOSYLTRANSFERASE"/>
    <property type="match status" value="1"/>
</dbReference>
<dbReference type="PANTHER" id="PTHR11926">
    <property type="entry name" value="GLUCOSYL/GLUCURONOSYL TRANSFERASES"/>
    <property type="match status" value="1"/>
</dbReference>
<sequence>MAAPAAPKPHLVFFPFPTQGHITPAFQLARLLHLCHGFDVTFVHTEHNRRRLLRARGPGALAGAPGFLFAAVPDGLPPSDEDASRDDAAALLLSLPTVVPQFKDLVLSELPAASCRRLLVVSDVDPILRAAQEIGLPRVTFWTSSASSFMAMEQIRHLVAKGLVPLKDAEQLRNGYLDSTVID</sequence>
<reference evidence="2" key="1">
    <citation type="submission" date="2020-05" db="EMBL/GenBank/DDBJ databases">
        <title>WGS assembly of Panicum virgatum.</title>
        <authorList>
            <person name="Lovell J.T."/>
            <person name="Jenkins J."/>
            <person name="Shu S."/>
            <person name="Juenger T.E."/>
            <person name="Schmutz J."/>
        </authorList>
    </citation>
    <scope>NUCLEOTIDE SEQUENCE</scope>
    <source>
        <strain evidence="2">AP13</strain>
    </source>
</reference>
<accession>A0A8T0XK03</accession>